<proteinExistence type="predicted"/>
<name>A0A9W4R2Z2_9GAMM</name>
<evidence type="ECO:0000313" key="1">
    <source>
        <dbReference type="EMBL" id="CAH9064216.1"/>
    </source>
</evidence>
<dbReference type="EMBL" id="CAMAPC010000017">
    <property type="protein sequence ID" value="CAH9064216.1"/>
    <property type="molecule type" value="Genomic_DNA"/>
</dbReference>
<dbReference type="AlphaFoldDB" id="A0A9W4R2Z2"/>
<protein>
    <submittedName>
        <fullName evidence="1">Uncharacterized protein</fullName>
    </submittedName>
</protein>
<comment type="caution">
    <text evidence="1">The sequence shown here is derived from an EMBL/GenBank/DDBJ whole genome shotgun (WGS) entry which is preliminary data.</text>
</comment>
<gene>
    <name evidence="1" type="ORF">PSECIP111854_03394</name>
</gene>
<evidence type="ECO:0000313" key="2">
    <source>
        <dbReference type="Proteomes" id="UP001152467"/>
    </source>
</evidence>
<accession>A0A9W4R2Z2</accession>
<organism evidence="1 2">
    <name type="scientific">Pseudoalteromonas holothuriae</name>
    <dbReference type="NCBI Taxonomy" id="2963714"/>
    <lineage>
        <taxon>Bacteria</taxon>
        <taxon>Pseudomonadati</taxon>
        <taxon>Pseudomonadota</taxon>
        <taxon>Gammaproteobacteria</taxon>
        <taxon>Alteromonadales</taxon>
        <taxon>Pseudoalteromonadaceae</taxon>
        <taxon>Pseudoalteromonas</taxon>
    </lineage>
</organism>
<dbReference type="Proteomes" id="UP001152467">
    <property type="component" value="Unassembled WGS sequence"/>
</dbReference>
<reference evidence="1" key="1">
    <citation type="submission" date="2022-07" db="EMBL/GenBank/DDBJ databases">
        <authorList>
            <person name="Criscuolo A."/>
        </authorList>
    </citation>
    <scope>NUCLEOTIDE SEQUENCE</scope>
    <source>
        <strain evidence="1">CIP111854</strain>
    </source>
</reference>
<sequence>MSDTDDPSKEEQTRMRRRKVVKHLVKPCKWLTKLLALYRFYRWVEDPISNFLEWLVEGDGSGPLDNYIVGGMRTENAEPLSDRSIALI</sequence>
<keyword evidence="2" id="KW-1185">Reference proteome</keyword>